<sequence>MHVWLALLSVALSGEDGSPTPNDLSVAPGIEARRIEGAAAATGPMISYEVHYVTIAGLDWRGKFGPQLTPVARQGGASVWAADAATLSEWMTFCQSDPKCNILQSPKVTTPASGEVSLAHGESIYYVAHLERVADGPPNKASKLAFKPEIDRLHNGVRARLSLGKVEEQGLRARFVLERDRILAFQTSQYREMVTPIENDKVEPKGLLASGVNRLAQPRAASLGGTIQIPVVDSARVDGEWLIPTDGALIVSLGGVVKPGKVLGFGEVRSEELVVIRYRPEPGQAPTPIEPEQTAATRPSRLQAPAAN</sequence>
<reference evidence="2 3" key="1">
    <citation type="submission" date="2012-02" db="EMBL/GenBank/DDBJ databases">
        <title>Complete sequence of chromosome of Singulisphaera acidiphila DSM 18658.</title>
        <authorList>
            <consortium name="US DOE Joint Genome Institute (JGI-PGF)"/>
            <person name="Lucas S."/>
            <person name="Copeland A."/>
            <person name="Lapidus A."/>
            <person name="Glavina del Rio T."/>
            <person name="Dalin E."/>
            <person name="Tice H."/>
            <person name="Bruce D."/>
            <person name="Goodwin L."/>
            <person name="Pitluck S."/>
            <person name="Peters L."/>
            <person name="Ovchinnikova G."/>
            <person name="Chertkov O."/>
            <person name="Kyrpides N."/>
            <person name="Mavromatis K."/>
            <person name="Ivanova N."/>
            <person name="Brettin T."/>
            <person name="Detter J.C."/>
            <person name="Han C."/>
            <person name="Larimer F."/>
            <person name="Land M."/>
            <person name="Hauser L."/>
            <person name="Markowitz V."/>
            <person name="Cheng J.-F."/>
            <person name="Hugenholtz P."/>
            <person name="Woyke T."/>
            <person name="Wu D."/>
            <person name="Tindall B."/>
            <person name="Pomrenke H."/>
            <person name="Brambilla E."/>
            <person name="Klenk H.-P."/>
            <person name="Eisen J.A."/>
        </authorList>
    </citation>
    <scope>NUCLEOTIDE SEQUENCE [LARGE SCALE GENOMIC DNA]</scope>
    <source>
        <strain evidence="3">ATCC BAA-1392 / DSM 18658 / VKM B-2454 / MOB10</strain>
    </source>
</reference>
<dbReference type="OrthoDB" id="268821at2"/>
<gene>
    <name evidence="2" type="ordered locus">Sinac_3387</name>
</gene>
<keyword evidence="3" id="KW-1185">Reference proteome</keyword>
<dbReference type="AlphaFoldDB" id="L0DFQ1"/>
<evidence type="ECO:0000313" key="3">
    <source>
        <dbReference type="Proteomes" id="UP000010798"/>
    </source>
</evidence>
<proteinExistence type="predicted"/>
<dbReference type="Proteomes" id="UP000010798">
    <property type="component" value="Chromosome"/>
</dbReference>
<feature type="region of interest" description="Disordered" evidence="1">
    <location>
        <begin position="279"/>
        <end position="308"/>
    </location>
</feature>
<accession>L0DFQ1</accession>
<dbReference type="HOGENOM" id="CLU_902834_0_0_0"/>
<protein>
    <submittedName>
        <fullName evidence="2">Uncharacterized protein</fullName>
    </submittedName>
</protein>
<dbReference type="EMBL" id="CP003364">
    <property type="protein sequence ID" value="AGA27648.1"/>
    <property type="molecule type" value="Genomic_DNA"/>
</dbReference>
<name>L0DFQ1_SINAD</name>
<dbReference type="RefSeq" id="WP_015246793.1">
    <property type="nucleotide sequence ID" value="NC_019892.1"/>
</dbReference>
<evidence type="ECO:0000256" key="1">
    <source>
        <dbReference type="SAM" id="MobiDB-lite"/>
    </source>
</evidence>
<dbReference type="KEGG" id="saci:Sinac_3387"/>
<organism evidence="2 3">
    <name type="scientific">Singulisphaera acidiphila (strain ATCC BAA-1392 / DSM 18658 / VKM B-2454 / MOB10)</name>
    <dbReference type="NCBI Taxonomy" id="886293"/>
    <lineage>
        <taxon>Bacteria</taxon>
        <taxon>Pseudomonadati</taxon>
        <taxon>Planctomycetota</taxon>
        <taxon>Planctomycetia</taxon>
        <taxon>Isosphaerales</taxon>
        <taxon>Isosphaeraceae</taxon>
        <taxon>Singulisphaera</taxon>
    </lineage>
</organism>
<evidence type="ECO:0000313" key="2">
    <source>
        <dbReference type="EMBL" id="AGA27648.1"/>
    </source>
</evidence>